<dbReference type="EMBL" id="CP125942">
    <property type="protein sequence ID" value="XAO46574.1"/>
    <property type="molecule type" value="Genomic_DNA"/>
</dbReference>
<evidence type="ECO:0008006" key="3">
    <source>
        <dbReference type="Google" id="ProtNLM"/>
    </source>
</evidence>
<name>A0AAU6WGF4_9MICC</name>
<sequence length="620" mass="68158">MKSLVSSLDLRHPSTTILPLTAVAEEILRWVELASGVDAWKKTANRNSLDQDIAQSAGALGVHLGSHIANELAAFQASFAALSLSGTAVLSQPPGASRVAPQWVAMLTATQNLLTALKSDDAVIASWDDLVAVAQNRALEGREYRPIADLLTDQLRHRGLEAESMVRGLVSIMAFGRDPEEMSFDGADTSYTDRLEQARAYVVTPATIEPVTVWLGYKGRVGVEMTAGRVSFYEPLWAIPNAQPGRQEFDHKEELWDIVKDGFSFRVPELADEKGDVETLVRVDLGSTTAAGAVERASAIVDIIINVALHRSGGIRPQLTEHVVVRSGVPSSFGHSAVWDRTGFPDDTYGAGMTSDAINAHGPRIANALAQQQLPRFLAAAIEVQTTLDLPFSRDMALRKPSEADISSVIPLSDRIVQHIAAHAAMDPNDLFQLLGEKWAHARWLSDLEVAARMCLLGGGVDHALHHSLTVEWHSSHPKQPWILFLDDRRDDFLSLCRLEHERAWIQRMFDSISNHAKYSALISEYEDEGAVLEARRRRLRNALVHGNPAAFTVVESVRSFAEFTSGTALYIALESFVEMTDPQNALAERTDEFIALQGGTTAAIYWRERVKNEGWPFPA</sequence>
<accession>A0AAU6WGF4</accession>
<dbReference type="Proteomes" id="UP001486888">
    <property type="component" value="Chromosome"/>
</dbReference>
<evidence type="ECO:0000313" key="1">
    <source>
        <dbReference type="EMBL" id="XAO46574.1"/>
    </source>
</evidence>
<reference evidence="1 2" key="1">
    <citation type="submission" date="2023-05" db="EMBL/GenBank/DDBJ databases">
        <title>Glutamicibacter sp. B1, complete genome.</title>
        <authorList>
            <person name="Long Y.H."/>
            <person name="Fang T."/>
            <person name="Li X.Y."/>
        </authorList>
    </citation>
    <scope>NUCLEOTIDE SEQUENCE [LARGE SCALE GENOMIC DNA]</scope>
    <source>
        <strain evidence="1 2">B1</strain>
    </source>
</reference>
<proteinExistence type="predicted"/>
<dbReference type="RefSeq" id="WP_345472990.1">
    <property type="nucleotide sequence ID" value="NZ_CP125942.1"/>
</dbReference>
<organism evidence="1 2">
    <name type="scientific">Glutamicibacter ectropisis</name>
    <dbReference type="NCBI Taxonomy" id="3046593"/>
    <lineage>
        <taxon>Bacteria</taxon>
        <taxon>Bacillati</taxon>
        <taxon>Actinomycetota</taxon>
        <taxon>Actinomycetes</taxon>
        <taxon>Micrococcales</taxon>
        <taxon>Micrococcaceae</taxon>
        <taxon>Glutamicibacter</taxon>
    </lineage>
</organism>
<gene>
    <name evidence="1" type="ORF">QMQ05_03305</name>
</gene>
<dbReference type="KEGG" id="gey:QMQ05_03305"/>
<evidence type="ECO:0000313" key="2">
    <source>
        <dbReference type="Proteomes" id="UP001486888"/>
    </source>
</evidence>
<dbReference type="AlphaFoldDB" id="A0AAU6WGF4"/>
<protein>
    <recommendedName>
        <fullName evidence="3">Apea-like HEPN domain-containing protein</fullName>
    </recommendedName>
</protein>
<keyword evidence="2" id="KW-1185">Reference proteome</keyword>